<evidence type="ECO:0000259" key="5">
    <source>
        <dbReference type="PROSITE" id="PS50104"/>
    </source>
</evidence>
<keyword evidence="4" id="KW-0520">NAD</keyword>
<dbReference type="Gene3D" id="3.40.50.10140">
    <property type="entry name" value="Toll/interleukin-1 receptor homology (TIR) domain"/>
    <property type="match status" value="1"/>
</dbReference>
<keyword evidence="2" id="KW-0677">Repeat</keyword>
<dbReference type="EMBL" id="JBEDUW010000002">
    <property type="protein sequence ID" value="KAK9941884.1"/>
    <property type="molecule type" value="Genomic_DNA"/>
</dbReference>
<dbReference type="InterPro" id="IPR002182">
    <property type="entry name" value="NB-ARC"/>
</dbReference>
<dbReference type="SUPFAM" id="SSF52058">
    <property type="entry name" value="L domain-like"/>
    <property type="match status" value="1"/>
</dbReference>
<evidence type="ECO:0000256" key="4">
    <source>
        <dbReference type="ARBA" id="ARBA00023027"/>
    </source>
</evidence>
<dbReference type="AlphaFoldDB" id="A0AAW1XZ55"/>
<dbReference type="SUPFAM" id="SSF52540">
    <property type="entry name" value="P-loop containing nucleoside triphosphate hydrolases"/>
    <property type="match status" value="1"/>
</dbReference>
<dbReference type="Pfam" id="PF00931">
    <property type="entry name" value="NB-ARC"/>
    <property type="match status" value="1"/>
</dbReference>
<feature type="domain" description="TIR" evidence="5">
    <location>
        <begin position="12"/>
        <end position="178"/>
    </location>
</feature>
<dbReference type="SUPFAM" id="SSF46785">
    <property type="entry name" value="Winged helix' DNA-binding domain"/>
    <property type="match status" value="1"/>
</dbReference>
<dbReference type="InterPro" id="IPR035897">
    <property type="entry name" value="Toll_tir_struct_dom_sf"/>
</dbReference>
<name>A0AAW1XZ55_RUBAR</name>
<dbReference type="SUPFAM" id="SSF52200">
    <property type="entry name" value="Toll/Interleukin receptor TIR domain"/>
    <property type="match status" value="1"/>
</dbReference>
<dbReference type="InterPro" id="IPR000157">
    <property type="entry name" value="TIR_dom"/>
</dbReference>
<comment type="caution">
    <text evidence="6">The sequence shown here is derived from an EMBL/GenBank/DDBJ whole genome shotgun (WGS) entry which is preliminary data.</text>
</comment>
<dbReference type="InterPro" id="IPR003591">
    <property type="entry name" value="Leu-rich_rpt_typical-subtyp"/>
</dbReference>
<dbReference type="InterPro" id="IPR011713">
    <property type="entry name" value="Leu-rich_rpt_3"/>
</dbReference>
<reference evidence="6 7" key="1">
    <citation type="journal article" date="2023" name="G3 (Bethesda)">
        <title>A chromosome-length genome assembly and annotation of blackberry (Rubus argutus, cv. 'Hillquist').</title>
        <authorList>
            <person name="Bruna T."/>
            <person name="Aryal R."/>
            <person name="Dudchenko O."/>
            <person name="Sargent D.J."/>
            <person name="Mead D."/>
            <person name="Buti M."/>
            <person name="Cavallini A."/>
            <person name="Hytonen T."/>
            <person name="Andres J."/>
            <person name="Pham M."/>
            <person name="Weisz D."/>
            <person name="Mascagni F."/>
            <person name="Usai G."/>
            <person name="Natali L."/>
            <person name="Bassil N."/>
            <person name="Fernandez G.E."/>
            <person name="Lomsadze A."/>
            <person name="Armour M."/>
            <person name="Olukolu B."/>
            <person name="Poorten T."/>
            <person name="Britton C."/>
            <person name="Davik J."/>
            <person name="Ashrafi H."/>
            <person name="Aiden E.L."/>
            <person name="Borodovsky M."/>
            <person name="Worthington M."/>
        </authorList>
    </citation>
    <scope>NUCLEOTIDE SEQUENCE [LARGE SCALE GENOMIC DNA]</scope>
    <source>
        <strain evidence="6">PI 553951</strain>
    </source>
</reference>
<gene>
    <name evidence="6" type="ORF">M0R45_007577</name>
</gene>
<evidence type="ECO:0000256" key="2">
    <source>
        <dbReference type="ARBA" id="ARBA00022737"/>
    </source>
</evidence>
<dbReference type="InterPro" id="IPR058546">
    <property type="entry name" value="RPS4B/Roq1-like_LRR"/>
</dbReference>
<proteinExistence type="predicted"/>
<dbReference type="InterPro" id="IPR058192">
    <property type="entry name" value="WHD_ROQ1-like"/>
</dbReference>
<organism evidence="6 7">
    <name type="scientific">Rubus argutus</name>
    <name type="common">Southern blackberry</name>
    <dbReference type="NCBI Taxonomy" id="59490"/>
    <lineage>
        <taxon>Eukaryota</taxon>
        <taxon>Viridiplantae</taxon>
        <taxon>Streptophyta</taxon>
        <taxon>Embryophyta</taxon>
        <taxon>Tracheophyta</taxon>
        <taxon>Spermatophyta</taxon>
        <taxon>Magnoliopsida</taxon>
        <taxon>eudicotyledons</taxon>
        <taxon>Gunneridae</taxon>
        <taxon>Pentapetalae</taxon>
        <taxon>rosids</taxon>
        <taxon>fabids</taxon>
        <taxon>Rosales</taxon>
        <taxon>Rosaceae</taxon>
        <taxon>Rosoideae</taxon>
        <taxon>Rosoideae incertae sedis</taxon>
        <taxon>Rubus</taxon>
    </lineage>
</organism>
<dbReference type="PANTHER" id="PTHR11017">
    <property type="entry name" value="LEUCINE-RICH REPEAT-CONTAINING PROTEIN"/>
    <property type="match status" value="1"/>
</dbReference>
<dbReference type="FunFam" id="3.80.10.10:FF:000386">
    <property type="entry name" value="Disease resistance protein RPS4"/>
    <property type="match status" value="1"/>
</dbReference>
<evidence type="ECO:0000256" key="1">
    <source>
        <dbReference type="ARBA" id="ARBA00022614"/>
    </source>
</evidence>
<dbReference type="Pfam" id="PF23286">
    <property type="entry name" value="LRR_13"/>
    <property type="match status" value="2"/>
</dbReference>
<keyword evidence="1" id="KW-0433">Leucine-rich repeat</keyword>
<accession>A0AAW1XZ55</accession>
<dbReference type="Pfam" id="PF01582">
    <property type="entry name" value="TIR"/>
    <property type="match status" value="1"/>
</dbReference>
<dbReference type="PROSITE" id="PS50104">
    <property type="entry name" value="TIR"/>
    <property type="match status" value="1"/>
</dbReference>
<dbReference type="Proteomes" id="UP001457282">
    <property type="component" value="Unassembled WGS sequence"/>
</dbReference>
<evidence type="ECO:0000313" key="6">
    <source>
        <dbReference type="EMBL" id="KAK9941884.1"/>
    </source>
</evidence>
<dbReference type="PRINTS" id="PR00364">
    <property type="entry name" value="DISEASERSIST"/>
</dbReference>
<dbReference type="InterPro" id="IPR027417">
    <property type="entry name" value="P-loop_NTPase"/>
</dbReference>
<dbReference type="GO" id="GO:0043531">
    <property type="term" value="F:ADP binding"/>
    <property type="evidence" value="ECO:0007669"/>
    <property type="project" value="InterPro"/>
</dbReference>
<dbReference type="SMART" id="SM00255">
    <property type="entry name" value="TIR"/>
    <property type="match status" value="1"/>
</dbReference>
<dbReference type="InterPro" id="IPR036390">
    <property type="entry name" value="WH_DNA-bd_sf"/>
</dbReference>
<dbReference type="Gene3D" id="3.80.10.10">
    <property type="entry name" value="Ribonuclease Inhibitor"/>
    <property type="match status" value="2"/>
</dbReference>
<dbReference type="SMART" id="SM00369">
    <property type="entry name" value="LRR_TYP"/>
    <property type="match status" value="3"/>
</dbReference>
<keyword evidence="7" id="KW-1185">Reference proteome</keyword>
<dbReference type="FunFam" id="3.40.50.10140:FF:000007">
    <property type="entry name" value="Disease resistance protein (TIR-NBS-LRR class)"/>
    <property type="match status" value="1"/>
</dbReference>
<protein>
    <recommendedName>
        <fullName evidence="5">TIR domain-containing protein</fullName>
    </recommendedName>
</protein>
<dbReference type="Gene3D" id="3.40.50.300">
    <property type="entry name" value="P-loop containing nucleotide triphosphate hydrolases"/>
    <property type="match status" value="1"/>
</dbReference>
<dbReference type="Gene3D" id="1.10.8.430">
    <property type="entry name" value="Helical domain of apoptotic protease-activating factors"/>
    <property type="match status" value="1"/>
</dbReference>
<dbReference type="Pfam" id="PF07725">
    <property type="entry name" value="LRR_3"/>
    <property type="match status" value="1"/>
</dbReference>
<dbReference type="InterPro" id="IPR044974">
    <property type="entry name" value="Disease_R_plants"/>
</dbReference>
<dbReference type="Pfam" id="PF23282">
    <property type="entry name" value="WHD_ROQ1"/>
    <property type="match status" value="1"/>
</dbReference>
<sequence length="1034" mass="117501">MASSSSNSGRHWNYDVFINFRGEDTRKIFVGHLYRALKQKAITTFVDSQELRKGNDLSKLLTAIQDSRLSIVVFSEHYASSTWCLRELVEILRCMDTQNQIVVPVFYQVDPSHVRKLKRSFAQAFTKQEEDSNTNTEEVQSWISALTRATNLSGWDSRNYQDDGQLIEEIVADIFNKLIQTSSSKANGLVGIDSHIAKMDLLLCPGVDDVRFVGIWGMGGLGKTTIARAVYEKISCQFEHCCFLDNVKEGFTKKGEIQMQEELLGRILMEKEPTVGTLNRGSKMIMERLGEKKVLIVLDDVDDVAQIEVLLGKEHSFGGGSRIILTTRDTQLLGRVDQIYKPNLLSDGEAVKLFRQYAFRTNKPSEEYDNLSRCAIKYAQGLPLALKVLGAFLFDKSIREWEETLRKIKKIPHMGIHGVLKTSFDGLDDSEKDIFLDIACFFRGLDRDYVAEFLDACGFFPHSGLRVLIDRALITISYDNKIEMHDLLQEMGREVVRQESIKEPGRRSRLWTREDVVHVLTQNTGTEAVEGIMLDLSNSEDVYINAEAFVRMTNLRLLRIYYSSSPKFAGYNRHMRGFFMFQHMSGDFQFLSHELRCLIWHGYPLKSLPSNFHPKNLVHLDMPYSHLEQLWEGTEHLKKLKFVNLKHSQYLNKTTNFIEATNLEELDLSSCESLLEVHSSILAHEKLVFLSLSGCKKLKILPSRIHMKSLKVLNLSGCSNIEKFPEISEVMKELVELYLDATAIEELPSSINNLTSLATLILRGCRQLKILPSSICLKSLKDLDLSGCSNLEKFPEISDVMTELVELYLDATAIQELPSSINNLTSLATLILRSCRQLKILPSRICMKSLKVLDLSGCSNLEKFPQISEVVKELTLLYLDHTAINKLPSSIERLQGLQLVYRRMNTAPKWTEQVRVTLDTMPASACVNDDFSWRKYGQKQPDRSDELERTEAAGLQGNKSLSLKLSRMHSCNVSGNKRDVEVIPQLKALLLLSDANKDRSSSTKLENLDALISDVEDLFKTFSSFDVRPPDTDK</sequence>
<dbReference type="InterPro" id="IPR032675">
    <property type="entry name" value="LRR_dom_sf"/>
</dbReference>
<dbReference type="GO" id="GO:0006952">
    <property type="term" value="P:defense response"/>
    <property type="evidence" value="ECO:0007669"/>
    <property type="project" value="UniProtKB-KW"/>
</dbReference>
<evidence type="ECO:0000256" key="3">
    <source>
        <dbReference type="ARBA" id="ARBA00022821"/>
    </source>
</evidence>
<keyword evidence="3" id="KW-0611">Plant defense</keyword>
<dbReference type="GO" id="GO:0007165">
    <property type="term" value="P:signal transduction"/>
    <property type="evidence" value="ECO:0007669"/>
    <property type="project" value="InterPro"/>
</dbReference>
<dbReference type="InterPro" id="IPR042197">
    <property type="entry name" value="Apaf_helical"/>
</dbReference>
<evidence type="ECO:0000313" key="7">
    <source>
        <dbReference type="Proteomes" id="UP001457282"/>
    </source>
</evidence>
<dbReference type="PANTHER" id="PTHR11017:SF555">
    <property type="entry name" value="TIR-NBS-LRR RCT1-LIKE RESISTANCE PROTEIN"/>
    <property type="match status" value="1"/>
</dbReference>